<dbReference type="EMBL" id="VSWD01000008">
    <property type="protein sequence ID" value="KAK3095949.1"/>
    <property type="molecule type" value="Genomic_DNA"/>
</dbReference>
<dbReference type="PROSITE" id="PS50088">
    <property type="entry name" value="ANK_REPEAT"/>
    <property type="match status" value="2"/>
</dbReference>
<organism evidence="5 6">
    <name type="scientific">Pinctada imbricata</name>
    <name type="common">Atlantic pearl-oyster</name>
    <name type="synonym">Pinctada martensii</name>
    <dbReference type="NCBI Taxonomy" id="66713"/>
    <lineage>
        <taxon>Eukaryota</taxon>
        <taxon>Metazoa</taxon>
        <taxon>Spiralia</taxon>
        <taxon>Lophotrochozoa</taxon>
        <taxon>Mollusca</taxon>
        <taxon>Bivalvia</taxon>
        <taxon>Autobranchia</taxon>
        <taxon>Pteriomorphia</taxon>
        <taxon>Pterioida</taxon>
        <taxon>Pterioidea</taxon>
        <taxon>Pteriidae</taxon>
        <taxon>Pinctada</taxon>
    </lineage>
</organism>
<keyword evidence="6" id="KW-1185">Reference proteome</keyword>
<feature type="repeat" description="ANK" evidence="3">
    <location>
        <begin position="122"/>
        <end position="154"/>
    </location>
</feature>
<evidence type="ECO:0000313" key="6">
    <source>
        <dbReference type="Proteomes" id="UP001186944"/>
    </source>
</evidence>
<evidence type="ECO:0000256" key="2">
    <source>
        <dbReference type="ARBA" id="ARBA00023043"/>
    </source>
</evidence>
<gene>
    <name evidence="5" type="ORF">FSP39_021193</name>
</gene>
<evidence type="ECO:0000256" key="4">
    <source>
        <dbReference type="SAM" id="MobiDB-lite"/>
    </source>
</evidence>
<dbReference type="InterPro" id="IPR002110">
    <property type="entry name" value="Ankyrin_rpt"/>
</dbReference>
<dbReference type="PANTHER" id="PTHR24198">
    <property type="entry name" value="ANKYRIN REPEAT AND PROTEIN KINASE DOMAIN-CONTAINING PROTEIN"/>
    <property type="match status" value="1"/>
</dbReference>
<protein>
    <submittedName>
        <fullName evidence="5">Uncharacterized protein</fullName>
    </submittedName>
</protein>
<dbReference type="Proteomes" id="UP001186944">
    <property type="component" value="Unassembled WGS sequence"/>
</dbReference>
<dbReference type="PANTHER" id="PTHR24198:SF165">
    <property type="entry name" value="ANKYRIN REPEAT-CONTAINING PROTEIN-RELATED"/>
    <property type="match status" value="1"/>
</dbReference>
<dbReference type="InterPro" id="IPR036770">
    <property type="entry name" value="Ankyrin_rpt-contain_sf"/>
</dbReference>
<evidence type="ECO:0000256" key="3">
    <source>
        <dbReference type="PROSITE-ProRule" id="PRU00023"/>
    </source>
</evidence>
<dbReference type="SMART" id="SM00248">
    <property type="entry name" value="ANK"/>
    <property type="match status" value="7"/>
</dbReference>
<name>A0AA88YBE4_PINIB</name>
<feature type="compositionally biased region" description="Acidic residues" evidence="4">
    <location>
        <begin position="683"/>
        <end position="705"/>
    </location>
</feature>
<keyword evidence="2 3" id="KW-0040">ANK repeat</keyword>
<dbReference type="PROSITE" id="PS50297">
    <property type="entry name" value="ANK_REP_REGION"/>
    <property type="match status" value="1"/>
</dbReference>
<evidence type="ECO:0000313" key="5">
    <source>
        <dbReference type="EMBL" id="KAK3095949.1"/>
    </source>
</evidence>
<accession>A0AA88YBE4</accession>
<sequence length="727" mass="83339">MEKNKEEGISPGLFRVKYWSSMKALSNWAMFEKELNNLDSNERKNILKKSFCQKEIDETLLRACERGLLSAVRYLVEKCNVDIRKDGRKERCLWTAVSFGNLNVAKYLVENFAPNVNWKDDEEVSVVHSACVNGNLPLVVYLLKHGGDITTKDNKKSTCLMAGAFSGVLQICKLAVQKGVSVNAKTTAGQTAIHSAIMNRAPLEVVEYLDSAGADLNCVNAQNIPIVIYAALKIKDIRQDSTKVLGYLLKNSKVKMADKIIALKYAFAVLKGIGNEPRGYKFLTRALQLQEMHNVGKLGENGHKVDTDYEFVNQDLTSVEEVKELKKDPVKGSKYMLGLYFRMHLQYGYNNLNFFGNFLNDFINLRFAELFLNAYAFLFHHTFCGDENVRDLPHVFYSGFLFKIIRLKAKSDDFLPLLKDFLRRIVSSFNYRNKKCTRIVPALHHLSQSQNSKMPYVEVHALRNLIEAPFDLSTDTRHKFLFMRFIIELLSLTLELYQGERDFISSQVRQLIKFNFLDERGSTFLHIAIQNIEMPHYDKGTPGPIDEEFQVEIAKMFIEEGSPVNAMDHYMFTPAHVLGSSGYVCRAHEIAELLIEHDAHLDYRSLTGESALESLEDYALIDEDTIKYQRLQCLAAEVINEHDIPYTDKVPKALCGFIEKHNPNNRIFDGDIPDFFEETMEDVPDFYDDDDDDDNDDESSEEEEPHPEMIEQVKRSIERIVGKKIYD</sequence>
<evidence type="ECO:0000256" key="1">
    <source>
        <dbReference type="ARBA" id="ARBA00022737"/>
    </source>
</evidence>
<feature type="repeat" description="ANK" evidence="3">
    <location>
        <begin position="188"/>
        <end position="221"/>
    </location>
</feature>
<reference evidence="5" key="1">
    <citation type="submission" date="2019-08" db="EMBL/GenBank/DDBJ databases">
        <title>The improved chromosome-level genome for the pearl oyster Pinctada fucata martensii using PacBio sequencing and Hi-C.</title>
        <authorList>
            <person name="Zheng Z."/>
        </authorList>
    </citation>
    <scope>NUCLEOTIDE SEQUENCE</scope>
    <source>
        <strain evidence="5">ZZ-2019</strain>
        <tissue evidence="5">Adductor muscle</tissue>
    </source>
</reference>
<dbReference type="SUPFAM" id="SSF48403">
    <property type="entry name" value="Ankyrin repeat"/>
    <property type="match status" value="1"/>
</dbReference>
<comment type="caution">
    <text evidence="5">The sequence shown here is derived from an EMBL/GenBank/DDBJ whole genome shotgun (WGS) entry which is preliminary data.</text>
</comment>
<dbReference type="Pfam" id="PF13637">
    <property type="entry name" value="Ank_4"/>
    <property type="match status" value="1"/>
</dbReference>
<dbReference type="Pfam" id="PF12796">
    <property type="entry name" value="Ank_2"/>
    <property type="match status" value="1"/>
</dbReference>
<proteinExistence type="predicted"/>
<feature type="region of interest" description="Disordered" evidence="4">
    <location>
        <begin position="683"/>
        <end position="714"/>
    </location>
</feature>
<keyword evidence="1" id="KW-0677">Repeat</keyword>
<dbReference type="Gene3D" id="1.25.40.20">
    <property type="entry name" value="Ankyrin repeat-containing domain"/>
    <property type="match status" value="2"/>
</dbReference>
<dbReference type="AlphaFoldDB" id="A0AA88YBE4"/>